<evidence type="ECO:0008006" key="4">
    <source>
        <dbReference type="Google" id="ProtNLM"/>
    </source>
</evidence>
<evidence type="ECO:0000256" key="1">
    <source>
        <dbReference type="SAM" id="Phobius"/>
    </source>
</evidence>
<dbReference type="InterPro" id="IPR026467">
    <property type="entry name" value="Ser/Gly_Cys_C_dom"/>
</dbReference>
<name>A0ABP3HDX4_9ACTN</name>
<reference evidence="3" key="1">
    <citation type="journal article" date="2019" name="Int. J. Syst. Evol. Microbiol.">
        <title>The Global Catalogue of Microorganisms (GCM) 10K type strain sequencing project: providing services to taxonomists for standard genome sequencing and annotation.</title>
        <authorList>
            <consortium name="The Broad Institute Genomics Platform"/>
            <consortium name="The Broad Institute Genome Sequencing Center for Infectious Disease"/>
            <person name="Wu L."/>
            <person name="Ma J."/>
        </authorList>
    </citation>
    <scope>NUCLEOTIDE SEQUENCE [LARGE SCALE GENOMIC DNA]</scope>
    <source>
        <strain evidence="3">JCM 4565</strain>
    </source>
</reference>
<dbReference type="Proteomes" id="UP001500063">
    <property type="component" value="Unassembled WGS sequence"/>
</dbReference>
<protein>
    <recommendedName>
        <fullName evidence="4">TIGR04222 domain-containing membrane protein</fullName>
    </recommendedName>
</protein>
<dbReference type="NCBIfam" id="TIGR04222">
    <property type="entry name" value="near_uncomplex"/>
    <property type="match status" value="1"/>
</dbReference>
<feature type="transmembrane region" description="Helical" evidence="1">
    <location>
        <begin position="6"/>
        <end position="24"/>
    </location>
</feature>
<evidence type="ECO:0000313" key="2">
    <source>
        <dbReference type="EMBL" id="GAA0367256.1"/>
    </source>
</evidence>
<organism evidence="2 3">
    <name type="scientific">Streptomyces blastmyceticus</name>
    <dbReference type="NCBI Taxonomy" id="68180"/>
    <lineage>
        <taxon>Bacteria</taxon>
        <taxon>Bacillati</taxon>
        <taxon>Actinomycetota</taxon>
        <taxon>Actinomycetes</taxon>
        <taxon>Kitasatosporales</taxon>
        <taxon>Streptomycetaceae</taxon>
        <taxon>Streptomyces</taxon>
    </lineage>
</organism>
<keyword evidence="1" id="KW-0812">Transmembrane</keyword>
<dbReference type="RefSeq" id="WP_344121334.1">
    <property type="nucleotide sequence ID" value="NZ_BAAABW010000026.1"/>
</dbReference>
<keyword evidence="1" id="KW-1133">Transmembrane helix</keyword>
<keyword evidence="3" id="KW-1185">Reference proteome</keyword>
<gene>
    <name evidence="2" type="ORF">GCM10010319_51470</name>
</gene>
<comment type="caution">
    <text evidence="2">The sequence shown here is derived from an EMBL/GenBank/DDBJ whole genome shotgun (WGS) entry which is preliminary data.</text>
</comment>
<dbReference type="EMBL" id="BAAABW010000026">
    <property type="protein sequence ID" value="GAA0367256.1"/>
    <property type="molecule type" value="Genomic_DNA"/>
</dbReference>
<feature type="transmembrane region" description="Helical" evidence="1">
    <location>
        <begin position="146"/>
        <end position="164"/>
    </location>
</feature>
<accession>A0ABP3HDX4</accession>
<proteinExistence type="predicted"/>
<sequence length="289" mass="29305">MNTAWVIALAVALVAVALPSALLVRARHRATAPARTEDGAPGLLEIACLTAGPLRVAETVITVMYDDGRIRVTTDGLIKVLSPVTYDPVERALLKCCGDRWFCTMRGARMALPRAPAVQDIESALVARGLLAPAGPDAAGRRAERLHTAGLTAAGLLAPASLFVTHTYPVPLALLACVACGLALRLAVRVPWSRATRAGRRAVRAARPAGAAGEVAVEGPSALPDGILRDQLLRAAKPERTDRPASSGGGNGSGGSVSGCAGCPTFSCSTHGASCGSHSGCGGGCGGGH</sequence>
<evidence type="ECO:0000313" key="3">
    <source>
        <dbReference type="Proteomes" id="UP001500063"/>
    </source>
</evidence>
<keyword evidence="1" id="KW-0472">Membrane</keyword>
<feature type="transmembrane region" description="Helical" evidence="1">
    <location>
        <begin position="170"/>
        <end position="188"/>
    </location>
</feature>